<accession>G8X195</accession>
<feature type="domain" description="FAD dependent oxidoreductase" evidence="1">
    <location>
        <begin position="33"/>
        <end position="394"/>
    </location>
</feature>
<dbReference type="PATRIC" id="fig|1003195.29.peg.5574"/>
<name>G8X195_STREN</name>
<dbReference type="Gene3D" id="3.30.9.10">
    <property type="entry name" value="D-Amino Acid Oxidase, subunit A, domain 2"/>
    <property type="match status" value="1"/>
</dbReference>
<evidence type="ECO:0000259" key="1">
    <source>
        <dbReference type="Pfam" id="PF01266"/>
    </source>
</evidence>
<protein>
    <submittedName>
        <fullName evidence="2">Putative oxidoreductase</fullName>
    </submittedName>
</protein>
<sequence>MTPAPDGTPCWVPDDGGPALSPLPAVTGETGADVTVVGAGLAGLSTAYHLAHRAPGLHIAVVDAGHPGAGASGRGTGLLGPRAGPAVDVAVRRYGPATARRMYQASLRAVADVLDLCDRLGVRRGVRPGEQLVATRSPGGLIALTRQADAYRALGLDVPVLTRTALRRRLEPPYTAALLYRDAATLDPAALTRALATACAAKGVHLYGASPLREVRAGRPGGTRLVFPHGTVRTGQAVLAVGAAAAAGAPVGTVLPLQVYAIATAPLPPAARKALGGGALSVVDAMPLAPYFRLLPDGGLVAGGGTVTHLPDPDARHADRARGRAWAWLAGWVRGLHPELAGVPVTHRWAGRIGHTLDGLPVVGPVPGRPGVWYVGGCCGHGLAMSVAHGAHLAGELLGEGCPEPGGPLPWHRSRAPRLPLPAPARPLLRAALATAGRAARRNC</sequence>
<dbReference type="Pfam" id="PF01266">
    <property type="entry name" value="DAO"/>
    <property type="match status" value="1"/>
</dbReference>
<dbReference type="STRING" id="1003195.SCATT_55920"/>
<evidence type="ECO:0000313" key="2">
    <source>
        <dbReference type="EMBL" id="AEW97963.1"/>
    </source>
</evidence>
<dbReference type="PANTHER" id="PTHR13847:SF281">
    <property type="entry name" value="FAD DEPENDENT OXIDOREDUCTASE DOMAIN-CONTAINING PROTEIN"/>
    <property type="match status" value="1"/>
</dbReference>
<dbReference type="AlphaFoldDB" id="G8X195"/>
<dbReference type="OrthoDB" id="9805852at2"/>
<dbReference type="eggNOG" id="COG0665">
    <property type="taxonomic scope" value="Bacteria"/>
</dbReference>
<dbReference type="InterPro" id="IPR036188">
    <property type="entry name" value="FAD/NAD-bd_sf"/>
</dbReference>
<organism evidence="2 3">
    <name type="scientific">Streptantibioticus cattleyicolor (strain ATCC 35852 / DSM 46488 / JCM 4925 / NBRC 14057 / NRRL 8057)</name>
    <name type="common">Streptomyces cattleya</name>
    <dbReference type="NCBI Taxonomy" id="1003195"/>
    <lineage>
        <taxon>Bacteria</taxon>
        <taxon>Bacillati</taxon>
        <taxon>Actinomycetota</taxon>
        <taxon>Actinomycetes</taxon>
        <taxon>Kitasatosporales</taxon>
        <taxon>Streptomycetaceae</taxon>
        <taxon>Streptantibioticus</taxon>
    </lineage>
</organism>
<dbReference type="RefSeq" id="WP_014628737.1">
    <property type="nucleotide sequence ID" value="NC_017586.1"/>
</dbReference>
<evidence type="ECO:0000313" key="3">
    <source>
        <dbReference type="Proteomes" id="UP000007842"/>
    </source>
</evidence>
<dbReference type="InterPro" id="IPR006076">
    <property type="entry name" value="FAD-dep_OxRdtase"/>
</dbReference>
<dbReference type="HOGENOM" id="CLU_007884_3_2_11"/>
<dbReference type="Proteomes" id="UP000007842">
    <property type="component" value="Chromosome"/>
</dbReference>
<proteinExistence type="predicted"/>
<dbReference type="PANTHER" id="PTHR13847">
    <property type="entry name" value="SARCOSINE DEHYDROGENASE-RELATED"/>
    <property type="match status" value="1"/>
</dbReference>
<dbReference type="SUPFAM" id="SSF51905">
    <property type="entry name" value="FAD/NAD(P)-binding domain"/>
    <property type="match status" value="1"/>
</dbReference>
<dbReference type="KEGG" id="scy:SCATT_55920"/>
<keyword evidence="3" id="KW-1185">Reference proteome</keyword>
<dbReference type="EMBL" id="CP003219">
    <property type="protein sequence ID" value="AEW97963.1"/>
    <property type="molecule type" value="Genomic_DNA"/>
</dbReference>
<reference evidence="3" key="1">
    <citation type="submission" date="2011-12" db="EMBL/GenBank/DDBJ databases">
        <title>Complete genome sequence of Streptomyces cattleya strain DSM 46488.</title>
        <authorList>
            <person name="Ou H.-Y."/>
            <person name="Li P."/>
            <person name="Zhao C."/>
            <person name="O'Hagan D."/>
            <person name="Deng Z."/>
        </authorList>
    </citation>
    <scope>NUCLEOTIDE SEQUENCE [LARGE SCALE GENOMIC DNA]</scope>
    <source>
        <strain evidence="3">ATCC 35852 / DSM 46488 / JCM 4925 / NBRC 14057 / NRRL 8057</strain>
    </source>
</reference>
<gene>
    <name evidence="2" type="ordered locus">SCATT_55920</name>
</gene>
<dbReference type="Gene3D" id="3.50.50.60">
    <property type="entry name" value="FAD/NAD(P)-binding domain"/>
    <property type="match status" value="1"/>
</dbReference>
<dbReference type="GO" id="GO:0005737">
    <property type="term" value="C:cytoplasm"/>
    <property type="evidence" value="ECO:0007669"/>
    <property type="project" value="TreeGrafter"/>
</dbReference>